<organism evidence="2 3">
    <name type="scientific">Rhizobium helianthi</name>
    <dbReference type="NCBI Taxonomy" id="1132695"/>
    <lineage>
        <taxon>Bacteria</taxon>
        <taxon>Pseudomonadati</taxon>
        <taxon>Pseudomonadota</taxon>
        <taxon>Alphaproteobacteria</taxon>
        <taxon>Hyphomicrobiales</taxon>
        <taxon>Rhizobiaceae</taxon>
        <taxon>Rhizobium/Agrobacterium group</taxon>
        <taxon>Rhizobium</taxon>
    </lineage>
</organism>
<dbReference type="InterPro" id="IPR012349">
    <property type="entry name" value="Split_barrel_FMN-bd"/>
</dbReference>
<dbReference type="EMBL" id="JBHUEQ010000021">
    <property type="protein sequence ID" value="MFD1746093.1"/>
    <property type="molecule type" value="Genomic_DNA"/>
</dbReference>
<dbReference type="Proteomes" id="UP001597322">
    <property type="component" value="Unassembled WGS sequence"/>
</dbReference>
<dbReference type="InterPro" id="IPR014419">
    <property type="entry name" value="HutZ"/>
</dbReference>
<accession>A0ABW4M3Q8</accession>
<dbReference type="PIRSF" id="PIRSF004633">
    <property type="entry name" value="UCP_PLP_oxd"/>
    <property type="match status" value="1"/>
</dbReference>
<gene>
    <name evidence="2" type="ORF">ACFSE1_11530</name>
</gene>
<proteinExistence type="predicted"/>
<feature type="domain" description="CREG-like beta-barrel" evidence="1">
    <location>
        <begin position="11"/>
        <end position="155"/>
    </location>
</feature>
<reference evidence="3" key="1">
    <citation type="journal article" date="2019" name="Int. J. Syst. Evol. Microbiol.">
        <title>The Global Catalogue of Microorganisms (GCM) 10K type strain sequencing project: providing services to taxonomists for standard genome sequencing and annotation.</title>
        <authorList>
            <consortium name="The Broad Institute Genomics Platform"/>
            <consortium name="The Broad Institute Genome Sequencing Center for Infectious Disease"/>
            <person name="Wu L."/>
            <person name="Ma J."/>
        </authorList>
    </citation>
    <scope>NUCLEOTIDE SEQUENCE [LARGE SCALE GENOMIC DNA]</scope>
    <source>
        <strain evidence="3">CG52</strain>
    </source>
</reference>
<dbReference type="RefSeq" id="WP_377401043.1">
    <property type="nucleotide sequence ID" value="NZ_JBHUEQ010000021.1"/>
</dbReference>
<evidence type="ECO:0000259" key="1">
    <source>
        <dbReference type="Pfam" id="PF13883"/>
    </source>
</evidence>
<dbReference type="SUPFAM" id="SSF50475">
    <property type="entry name" value="FMN-binding split barrel"/>
    <property type="match status" value="1"/>
</dbReference>
<sequence>MPDKTSVIRPTDEQARLLARQLLQSARYVSLAVLDPETGWPSVSRVLVALDPSGVPFILVSTLAAHTRSLLADPRCSFMAGEPGKGDPLAHARITVMALAEKVAQDAPERPQLRDIFLGHHPKSALYIDFPDFSFMRIIPQRASLNGGFGRAFNLDAADLCAPVA</sequence>
<name>A0ABW4M3Q8_9HYPH</name>
<dbReference type="InterPro" id="IPR055343">
    <property type="entry name" value="CREG_beta-barrel"/>
</dbReference>
<dbReference type="PANTHER" id="PTHR13343">
    <property type="entry name" value="CREG1 PROTEIN"/>
    <property type="match status" value="1"/>
</dbReference>
<dbReference type="PANTHER" id="PTHR13343:SF17">
    <property type="entry name" value="CELLULAR REPRESSOR OF E1A-STIMULATED GENES, ISOFORM A"/>
    <property type="match status" value="1"/>
</dbReference>
<dbReference type="Gene3D" id="2.30.110.10">
    <property type="entry name" value="Electron Transport, Fmn-binding Protein, Chain A"/>
    <property type="match status" value="1"/>
</dbReference>
<evidence type="ECO:0000313" key="2">
    <source>
        <dbReference type="EMBL" id="MFD1746093.1"/>
    </source>
</evidence>
<protein>
    <submittedName>
        <fullName evidence="2">HugZ family protein</fullName>
    </submittedName>
</protein>
<keyword evidence="3" id="KW-1185">Reference proteome</keyword>
<dbReference type="Pfam" id="PF13883">
    <property type="entry name" value="CREG_beta-barrel"/>
    <property type="match status" value="1"/>
</dbReference>
<comment type="caution">
    <text evidence="2">The sequence shown here is derived from an EMBL/GenBank/DDBJ whole genome shotgun (WGS) entry which is preliminary data.</text>
</comment>
<evidence type="ECO:0000313" key="3">
    <source>
        <dbReference type="Proteomes" id="UP001597322"/>
    </source>
</evidence>